<reference evidence="12" key="1">
    <citation type="submission" date="2025-08" db="UniProtKB">
        <authorList>
            <consortium name="RefSeq"/>
        </authorList>
    </citation>
    <scope>IDENTIFICATION</scope>
</reference>
<keyword evidence="7" id="KW-1015">Disulfide bond</keyword>
<dbReference type="GO" id="GO:0006811">
    <property type="term" value="P:monoatomic ion transport"/>
    <property type="evidence" value="ECO:0007669"/>
    <property type="project" value="UniProtKB-KW"/>
</dbReference>
<feature type="region of interest" description="Disordered" evidence="9">
    <location>
        <begin position="359"/>
        <end position="378"/>
    </location>
</feature>
<dbReference type="Pfam" id="PF07648">
    <property type="entry name" value="Kazal_2"/>
    <property type="match status" value="1"/>
</dbReference>
<feature type="transmembrane region" description="Helical" evidence="8">
    <location>
        <begin position="241"/>
        <end position="258"/>
    </location>
</feature>
<gene>
    <name evidence="12" type="primary">LOC110975531</name>
</gene>
<dbReference type="InterPro" id="IPR036259">
    <property type="entry name" value="MFS_trans_sf"/>
</dbReference>
<feature type="transmembrane region" description="Helical" evidence="8">
    <location>
        <begin position="733"/>
        <end position="755"/>
    </location>
</feature>
<comment type="similarity">
    <text evidence="2 8">Belongs to the organo anion transporter (TC 2.A.60) family.</text>
</comment>
<dbReference type="PANTHER" id="PTHR11388:SF142">
    <property type="entry name" value="SOLUTE CARRIER ORGANIC ANION TRANSPORTER FAMILY MEMBER 5A1"/>
    <property type="match status" value="1"/>
</dbReference>
<feature type="transmembrane region" description="Helical" evidence="8">
    <location>
        <begin position="109"/>
        <end position="128"/>
    </location>
</feature>
<feature type="domain" description="Kazal-like" evidence="10">
    <location>
        <begin position="561"/>
        <end position="618"/>
    </location>
</feature>
<keyword evidence="5 8" id="KW-1133">Transmembrane helix</keyword>
<dbReference type="PROSITE" id="PS51465">
    <property type="entry name" value="KAZAL_2"/>
    <property type="match status" value="1"/>
</dbReference>
<feature type="transmembrane region" description="Helical" evidence="8">
    <location>
        <begin position="463"/>
        <end position="492"/>
    </location>
</feature>
<feature type="transmembrane region" description="Helical" evidence="8">
    <location>
        <begin position="325"/>
        <end position="350"/>
    </location>
</feature>
<feature type="transmembrane region" description="Helical" evidence="8">
    <location>
        <begin position="504"/>
        <end position="524"/>
    </location>
</feature>
<comment type="subcellular location">
    <subcellularLocation>
        <location evidence="1 8">Cell membrane</location>
        <topology evidence="1 8">Multi-pass membrane protein</topology>
    </subcellularLocation>
</comment>
<keyword evidence="3" id="KW-1003">Cell membrane</keyword>
<evidence type="ECO:0000256" key="2">
    <source>
        <dbReference type="ARBA" id="ARBA00009657"/>
    </source>
</evidence>
<accession>A0A8B7XSE8</accession>
<dbReference type="PANTHER" id="PTHR11388">
    <property type="entry name" value="ORGANIC ANION TRANSPORTER"/>
    <property type="match status" value="1"/>
</dbReference>
<feature type="region of interest" description="Disordered" evidence="9">
    <location>
        <begin position="1"/>
        <end position="66"/>
    </location>
</feature>
<name>A0A8B7XSE8_ACAPL</name>
<evidence type="ECO:0000256" key="6">
    <source>
        <dbReference type="ARBA" id="ARBA00023136"/>
    </source>
</evidence>
<feature type="transmembrane region" description="Helical" evidence="8">
    <location>
        <begin position="279"/>
        <end position="305"/>
    </location>
</feature>
<evidence type="ECO:0000256" key="5">
    <source>
        <dbReference type="ARBA" id="ARBA00022989"/>
    </source>
</evidence>
<evidence type="ECO:0000256" key="9">
    <source>
        <dbReference type="SAM" id="MobiDB-lite"/>
    </source>
</evidence>
<dbReference type="GeneID" id="110975531"/>
<dbReference type="SUPFAM" id="SSF103473">
    <property type="entry name" value="MFS general substrate transporter"/>
    <property type="match status" value="2"/>
</dbReference>
<dbReference type="Gene3D" id="1.20.1250.20">
    <property type="entry name" value="MFS general substrate transporter like domains"/>
    <property type="match status" value="1"/>
</dbReference>
<dbReference type="InterPro" id="IPR002350">
    <property type="entry name" value="Kazal_dom"/>
</dbReference>
<dbReference type="GO" id="GO:0043252">
    <property type="term" value="P:sodium-independent organic anion transport"/>
    <property type="evidence" value="ECO:0007669"/>
    <property type="project" value="TreeGrafter"/>
</dbReference>
<sequence>MGNNPFKVPSRPGVDISVGTYHGQDNPVDVLEGEEVKEIPDYEEGKMSDPDIDRQDSRAPLKDNTAAADDDAIVDVTSSSEPGGETELVCGVGPCRPRRLQWLAGGPKAFALWSMMYLLIKTSATVYLGSVVSTIEKQFKLSSTESGAIIILNDALDMALVIFVAYFGHKGHRPRIIGVGILLSGLGIFLCSVPHFMLDPYTRVPLGCNETEPFVDYCSADAKDKIDPCNVEYEQPGFNPVSWLIIGQILLGIGNVPMKPLGTTYIDDAVGKHTTPIYIAFLFIAVSIGPLLGFGLGSAALSLFVDFDRVAQEDRPPVDQNDPRFIGAWWLGFACLGVAVTLIGVPFFFFPRMLPKSKERQKEEKEAKEKELEASEDNGIQMKRLPEDEVNGEAGKEVKEKSNVKEKGPIHKTFFSSVKGMFFTYLKIVMNIGLLLLCISSAMEGANAAALGAFALKYYNVEFAVSASLSSLLAIAVFPFNLIGSLVGGCIIKWRKWSPAKCALFLLFGDVVSILGVPAFLVMGCQTQAIAGVSTEYAPPAPYNMIPPLPEMPVTHLDSVQMARSVCNSNCTCGDEDYNPVCGSDGLTYVSPCYAGCEVVIKGTDEFNRTIYSFDDCRCINPVTGYANATDGECSADCQSWHIPVLIIVSIIITFCGGLGQSGLVLITLRIVEEDMRSAALGFQSVFLNLLGFFPAPVYFGALINLACILWAYEGDSRGNCLVYDRDNIRYAFHGMQGALKVVASVFFIGVFLVLRDPKGKKYKSQEEEKTEQIT</sequence>
<dbReference type="CDD" id="cd17336">
    <property type="entry name" value="MFS_SLCO_OATP"/>
    <property type="match status" value="1"/>
</dbReference>
<keyword evidence="6 8" id="KW-0472">Membrane</keyword>
<dbReference type="InterPro" id="IPR036058">
    <property type="entry name" value="Kazal_dom_sf"/>
</dbReference>
<feature type="transmembrane region" description="Helical" evidence="8">
    <location>
        <begin position="641"/>
        <end position="669"/>
    </location>
</feature>
<evidence type="ECO:0000256" key="1">
    <source>
        <dbReference type="ARBA" id="ARBA00004651"/>
    </source>
</evidence>
<evidence type="ECO:0000313" key="12">
    <source>
        <dbReference type="RefSeq" id="XP_022083784.1"/>
    </source>
</evidence>
<feature type="transmembrane region" description="Helical" evidence="8">
    <location>
        <begin position="176"/>
        <end position="197"/>
    </location>
</feature>
<dbReference type="Pfam" id="PF03137">
    <property type="entry name" value="OATP"/>
    <property type="match status" value="1"/>
</dbReference>
<dbReference type="KEGG" id="aplc:110975531"/>
<evidence type="ECO:0000256" key="3">
    <source>
        <dbReference type="ARBA" id="ARBA00022475"/>
    </source>
</evidence>
<dbReference type="GO" id="GO:0015347">
    <property type="term" value="F:sodium-independent organic anion transmembrane transporter activity"/>
    <property type="evidence" value="ECO:0007669"/>
    <property type="project" value="TreeGrafter"/>
</dbReference>
<feature type="transmembrane region" description="Helical" evidence="8">
    <location>
        <begin position="148"/>
        <end position="169"/>
    </location>
</feature>
<feature type="transmembrane region" description="Helical" evidence="8">
    <location>
        <begin position="690"/>
        <end position="713"/>
    </location>
</feature>
<dbReference type="GO" id="GO:0016323">
    <property type="term" value="C:basolateral plasma membrane"/>
    <property type="evidence" value="ECO:0007669"/>
    <property type="project" value="TreeGrafter"/>
</dbReference>
<evidence type="ECO:0000256" key="4">
    <source>
        <dbReference type="ARBA" id="ARBA00022692"/>
    </source>
</evidence>
<dbReference type="Proteomes" id="UP000694845">
    <property type="component" value="Unplaced"/>
</dbReference>
<dbReference type="RefSeq" id="XP_022083784.1">
    <property type="nucleotide sequence ID" value="XM_022228092.1"/>
</dbReference>
<organism evidence="11 12">
    <name type="scientific">Acanthaster planci</name>
    <name type="common">Crown-of-thorns starfish</name>
    <dbReference type="NCBI Taxonomy" id="133434"/>
    <lineage>
        <taxon>Eukaryota</taxon>
        <taxon>Metazoa</taxon>
        <taxon>Echinodermata</taxon>
        <taxon>Eleutherozoa</taxon>
        <taxon>Asterozoa</taxon>
        <taxon>Asteroidea</taxon>
        <taxon>Valvatacea</taxon>
        <taxon>Valvatida</taxon>
        <taxon>Acanthasteridae</taxon>
        <taxon>Acanthaster</taxon>
    </lineage>
</organism>
<evidence type="ECO:0000259" key="10">
    <source>
        <dbReference type="PROSITE" id="PS51465"/>
    </source>
</evidence>
<dbReference type="OrthoDB" id="5062115at2759"/>
<dbReference type="Gene3D" id="3.30.60.30">
    <property type="match status" value="1"/>
</dbReference>
<dbReference type="InterPro" id="IPR004156">
    <property type="entry name" value="OATP"/>
</dbReference>
<dbReference type="AlphaFoldDB" id="A0A8B7XSE8"/>
<evidence type="ECO:0000313" key="11">
    <source>
        <dbReference type="Proteomes" id="UP000694845"/>
    </source>
</evidence>
<protein>
    <recommendedName>
        <fullName evidence="8">Solute carrier organic anion transporter family member</fullName>
    </recommendedName>
</protein>
<feature type="compositionally biased region" description="Basic and acidic residues" evidence="9">
    <location>
        <begin position="34"/>
        <end position="61"/>
    </location>
</feature>
<feature type="compositionally biased region" description="Basic and acidic residues" evidence="9">
    <location>
        <begin position="359"/>
        <end position="373"/>
    </location>
</feature>
<evidence type="ECO:0000256" key="8">
    <source>
        <dbReference type="RuleBase" id="RU362056"/>
    </source>
</evidence>
<proteinExistence type="inferred from homology"/>
<evidence type="ECO:0000256" key="7">
    <source>
        <dbReference type="ARBA" id="ARBA00023157"/>
    </source>
</evidence>
<keyword evidence="8" id="KW-0406">Ion transport</keyword>
<keyword evidence="11" id="KW-1185">Reference proteome</keyword>
<keyword evidence="4 8" id="KW-0812">Transmembrane</keyword>
<keyword evidence="8" id="KW-0813">Transport</keyword>
<feature type="transmembrane region" description="Helical" evidence="8">
    <location>
        <begin position="422"/>
        <end position="443"/>
    </location>
</feature>
<dbReference type="NCBIfam" id="TIGR00805">
    <property type="entry name" value="oat"/>
    <property type="match status" value="1"/>
</dbReference>
<dbReference type="SUPFAM" id="SSF100895">
    <property type="entry name" value="Kazal-type serine protease inhibitors"/>
    <property type="match status" value="1"/>
</dbReference>